<dbReference type="EMBL" id="DS268414">
    <property type="protein sequence ID" value="EFP09585.1"/>
    <property type="molecule type" value="Genomic_DNA"/>
</dbReference>
<proteinExistence type="predicted"/>
<dbReference type="OrthoDB" id="5791987at2759"/>
<name>E3LTA7_CAERE</name>
<dbReference type="AlphaFoldDB" id="E3LTA7"/>
<feature type="region of interest" description="Disordered" evidence="1">
    <location>
        <begin position="266"/>
        <end position="297"/>
    </location>
</feature>
<protein>
    <submittedName>
        <fullName evidence="3">Uncharacterized protein</fullName>
    </submittedName>
</protein>
<gene>
    <name evidence="3" type="ORF">CRE_25166</name>
</gene>
<organism evidence="4">
    <name type="scientific">Caenorhabditis remanei</name>
    <name type="common">Caenorhabditis vulgaris</name>
    <dbReference type="NCBI Taxonomy" id="31234"/>
    <lineage>
        <taxon>Eukaryota</taxon>
        <taxon>Metazoa</taxon>
        <taxon>Ecdysozoa</taxon>
        <taxon>Nematoda</taxon>
        <taxon>Chromadorea</taxon>
        <taxon>Rhabditida</taxon>
        <taxon>Rhabditina</taxon>
        <taxon>Rhabditomorpha</taxon>
        <taxon>Rhabditoidea</taxon>
        <taxon>Rhabditidae</taxon>
        <taxon>Peloderinae</taxon>
        <taxon>Caenorhabditis</taxon>
    </lineage>
</organism>
<accession>E3LTA7</accession>
<feature type="compositionally biased region" description="Polar residues" evidence="1">
    <location>
        <begin position="210"/>
        <end position="220"/>
    </location>
</feature>
<feature type="region of interest" description="Disordered" evidence="1">
    <location>
        <begin position="191"/>
        <end position="237"/>
    </location>
</feature>
<evidence type="ECO:0000256" key="2">
    <source>
        <dbReference type="SAM" id="Phobius"/>
    </source>
</evidence>
<reference evidence="3" key="1">
    <citation type="submission" date="2007-07" db="EMBL/GenBank/DDBJ databases">
        <title>PCAP assembly of the Caenorhabditis remanei genome.</title>
        <authorList>
            <consortium name="The Caenorhabditis remanei Sequencing Consortium"/>
            <person name="Wilson R.K."/>
        </authorList>
    </citation>
    <scope>NUCLEOTIDE SEQUENCE [LARGE SCALE GENOMIC DNA]</scope>
    <source>
        <strain evidence="3">PB4641</strain>
    </source>
</reference>
<keyword evidence="2" id="KW-1133">Transmembrane helix</keyword>
<dbReference type="InParanoid" id="E3LTA7"/>
<feature type="transmembrane region" description="Helical" evidence="2">
    <location>
        <begin position="331"/>
        <end position="352"/>
    </location>
</feature>
<evidence type="ECO:0000256" key="1">
    <source>
        <dbReference type="SAM" id="MobiDB-lite"/>
    </source>
</evidence>
<keyword evidence="4" id="KW-1185">Reference proteome</keyword>
<evidence type="ECO:0000313" key="3">
    <source>
        <dbReference type="EMBL" id="EFP09585.1"/>
    </source>
</evidence>
<sequence length="357" mass="39378">MSSLTQKQGSVVAVSHDMILVRFEGKGVLFKKETLARAFKHDDIVQFNAKKASTVDIEVGDKLSQMANYEITWLGTEIKFIKTGRMLIAEGSVINIPDDKAQYMFVDWKYTKSPPCLAKIPGYNKPLTTNVFITRATVRPEVEKLTDLFKPGQRVKFVAREQAPNERGVCWRAALATDEYHDIVVEAPNTQGRSTHRVIPKSGVVPASPTVRQTRPTTPMKTAVAPASATTAYPGQRPLMKPVIKPSEDQNSVFSFSSAVTHVSTAPSTSSRVPATTSTSSHITTTTSPSSSTEPRVRVTKPLPVDGFDYFDTSKKACNARFAQFGKLSSFLPIVVFIFQPPNIAGLIQLVFHRRNF</sequence>
<feature type="compositionally biased region" description="Low complexity" evidence="1">
    <location>
        <begin position="276"/>
        <end position="293"/>
    </location>
</feature>
<dbReference type="FunCoup" id="E3LTA7">
    <property type="interactions" value="1600"/>
</dbReference>
<keyword evidence="2" id="KW-0472">Membrane</keyword>
<keyword evidence="2" id="KW-0812">Transmembrane</keyword>
<feature type="compositionally biased region" description="Polar residues" evidence="1">
    <location>
        <begin position="266"/>
        <end position="275"/>
    </location>
</feature>
<dbReference type="eggNOG" id="ENOG502TGF1">
    <property type="taxonomic scope" value="Eukaryota"/>
</dbReference>
<dbReference type="HOGENOM" id="CLU_809485_0_0_1"/>
<evidence type="ECO:0000313" key="4">
    <source>
        <dbReference type="Proteomes" id="UP000008281"/>
    </source>
</evidence>
<dbReference type="Proteomes" id="UP000008281">
    <property type="component" value="Unassembled WGS sequence"/>
</dbReference>
<dbReference type="OMA" id="EQAPNER"/>
<dbReference type="STRING" id="31234.E3LTA7"/>